<evidence type="ECO:0000256" key="4">
    <source>
        <dbReference type="ARBA" id="ARBA00023004"/>
    </source>
</evidence>
<dbReference type="InterPro" id="IPR023404">
    <property type="entry name" value="rSAM_horseshoe"/>
</dbReference>
<evidence type="ECO:0000259" key="6">
    <source>
        <dbReference type="PROSITE" id="PS51918"/>
    </source>
</evidence>
<reference evidence="7 8" key="1">
    <citation type="submission" date="2019-09" db="EMBL/GenBank/DDBJ databases">
        <title>Sulfurimonas gotlandica sp. nov., a chemoautotrophic and psychrotolerant epsilonproteobacterium isolated from a pelagic redoxcline, and an emended description of the genus Sulfurimonas.</title>
        <authorList>
            <person name="Wang S."/>
            <person name="Jiang L."/>
            <person name="Shao S."/>
        </authorList>
    </citation>
    <scope>NUCLEOTIDE SEQUENCE [LARGE SCALE GENOMIC DNA]</scope>
    <source>
        <strain evidence="7 8">GYSZ_1</strain>
    </source>
</reference>
<dbReference type="GO" id="GO:0051536">
    <property type="term" value="F:iron-sulfur cluster binding"/>
    <property type="evidence" value="ECO:0007669"/>
    <property type="project" value="UniProtKB-KW"/>
</dbReference>
<accession>A0A5P8NZM8</accession>
<dbReference type="Proteomes" id="UP000326944">
    <property type="component" value="Chromosome"/>
</dbReference>
<dbReference type="GO" id="GO:0046872">
    <property type="term" value="F:metal ion binding"/>
    <property type="evidence" value="ECO:0007669"/>
    <property type="project" value="UniProtKB-KW"/>
</dbReference>
<dbReference type="Pfam" id="PF04055">
    <property type="entry name" value="Radical_SAM"/>
    <property type="match status" value="1"/>
</dbReference>
<proteinExistence type="predicted"/>
<gene>
    <name evidence="7" type="ORF">FJR48_03770</name>
</gene>
<evidence type="ECO:0000256" key="3">
    <source>
        <dbReference type="ARBA" id="ARBA00022723"/>
    </source>
</evidence>
<sequence>MKICMIIPPKYGDQYVRREAKDASYSIDPFMPYTQPLHYALIQRELNDIEINIIDAQLDHLSNKEVLDKLDSINPDIVITYLSWTCIPHDRVLAESKYPTIAIILQQRIDQLEACEIYKLKSKYILYKELEAPLIEALKEFQEKGDIETANGVIVNSNGTYKLLAPPKAYHLSDLPKPDFEAFRFSDYIKLREDISPDMRARTAHLSTMKNCPFGCSFCGSSNDGSKVEYQTAEQVVDQLKYLHDTYNINVFILSCNVFTTNKKRARKIAQGIIESGMKIKYSINDRVGNWDKDLADLLAKSGCYEVRCGVEAVDPKVQKVLNKPWDVEKLKEQFKIIHDAGIRVSTCFTTGVPGETKQSLDMNAKFISDIDADGFTTSPLFIMPASPLYYKLKSEKKLLTMDWHKYHELKELVYVNETYDNMEEILSAERYMKRKVYLYNMQRFDRGINYVFKNVAKYLATFDSLKKIVMSIIPKRTIGVLKNKLYYKQR</sequence>
<dbReference type="EMBL" id="CP043617">
    <property type="protein sequence ID" value="QFR48884.1"/>
    <property type="molecule type" value="Genomic_DNA"/>
</dbReference>
<dbReference type="KEGG" id="sulg:FJR48_03770"/>
<dbReference type="PROSITE" id="PS51918">
    <property type="entry name" value="RADICAL_SAM"/>
    <property type="match status" value="1"/>
</dbReference>
<dbReference type="InterPro" id="IPR007197">
    <property type="entry name" value="rSAM"/>
</dbReference>
<dbReference type="RefSeq" id="WP_152306827.1">
    <property type="nucleotide sequence ID" value="NZ_CP043617.1"/>
</dbReference>
<dbReference type="InterPro" id="IPR058240">
    <property type="entry name" value="rSAM_sf"/>
</dbReference>
<keyword evidence="3" id="KW-0479">Metal-binding</keyword>
<dbReference type="OrthoDB" id="9804952at2"/>
<dbReference type="AlphaFoldDB" id="A0A5P8NZM8"/>
<evidence type="ECO:0000256" key="2">
    <source>
        <dbReference type="ARBA" id="ARBA00022691"/>
    </source>
</evidence>
<dbReference type="Gene3D" id="3.80.30.20">
    <property type="entry name" value="tm_1862 like domain"/>
    <property type="match status" value="1"/>
</dbReference>
<dbReference type="InterPro" id="IPR006638">
    <property type="entry name" value="Elp3/MiaA/NifB-like_rSAM"/>
</dbReference>
<dbReference type="SUPFAM" id="SSF102114">
    <property type="entry name" value="Radical SAM enzymes"/>
    <property type="match status" value="1"/>
</dbReference>
<evidence type="ECO:0000256" key="1">
    <source>
        <dbReference type="ARBA" id="ARBA00001966"/>
    </source>
</evidence>
<feature type="domain" description="Radical SAM core" evidence="6">
    <location>
        <begin position="198"/>
        <end position="417"/>
    </location>
</feature>
<dbReference type="GO" id="GO:0003824">
    <property type="term" value="F:catalytic activity"/>
    <property type="evidence" value="ECO:0007669"/>
    <property type="project" value="InterPro"/>
</dbReference>
<dbReference type="CDD" id="cd01335">
    <property type="entry name" value="Radical_SAM"/>
    <property type="match status" value="1"/>
</dbReference>
<organism evidence="7 8">
    <name type="scientific">Sulfurimonas lithotrophica</name>
    <dbReference type="NCBI Taxonomy" id="2590022"/>
    <lineage>
        <taxon>Bacteria</taxon>
        <taxon>Pseudomonadati</taxon>
        <taxon>Campylobacterota</taxon>
        <taxon>Epsilonproteobacteria</taxon>
        <taxon>Campylobacterales</taxon>
        <taxon>Sulfurimonadaceae</taxon>
        <taxon>Sulfurimonas</taxon>
    </lineage>
</organism>
<keyword evidence="4" id="KW-0408">Iron</keyword>
<name>A0A5P8NZM8_9BACT</name>
<dbReference type="SMART" id="SM00729">
    <property type="entry name" value="Elp3"/>
    <property type="match status" value="1"/>
</dbReference>
<dbReference type="PANTHER" id="PTHR43409:SF7">
    <property type="entry name" value="BLL1977 PROTEIN"/>
    <property type="match status" value="1"/>
</dbReference>
<dbReference type="SFLD" id="SFLDS00029">
    <property type="entry name" value="Radical_SAM"/>
    <property type="match status" value="1"/>
</dbReference>
<evidence type="ECO:0000256" key="5">
    <source>
        <dbReference type="ARBA" id="ARBA00023014"/>
    </source>
</evidence>
<dbReference type="PANTHER" id="PTHR43409">
    <property type="entry name" value="ANAEROBIC MAGNESIUM-PROTOPORPHYRIN IX MONOMETHYL ESTER CYCLASE-RELATED"/>
    <property type="match status" value="1"/>
</dbReference>
<protein>
    <submittedName>
        <fullName evidence="7">Radical SAM protein</fullName>
    </submittedName>
</protein>
<evidence type="ECO:0000313" key="7">
    <source>
        <dbReference type="EMBL" id="QFR48884.1"/>
    </source>
</evidence>
<dbReference type="InterPro" id="IPR051198">
    <property type="entry name" value="BchE-like"/>
</dbReference>
<keyword evidence="8" id="KW-1185">Reference proteome</keyword>
<keyword evidence="2" id="KW-0949">S-adenosyl-L-methionine</keyword>
<evidence type="ECO:0000313" key="8">
    <source>
        <dbReference type="Proteomes" id="UP000326944"/>
    </source>
</evidence>
<comment type="cofactor">
    <cofactor evidence="1">
        <name>[4Fe-4S] cluster</name>
        <dbReference type="ChEBI" id="CHEBI:49883"/>
    </cofactor>
</comment>
<dbReference type="SFLD" id="SFLDG01082">
    <property type="entry name" value="B12-binding_domain_containing"/>
    <property type="match status" value="1"/>
</dbReference>
<keyword evidence="5" id="KW-0411">Iron-sulfur</keyword>